<proteinExistence type="predicted"/>
<gene>
    <name evidence="2" type="ORF">ADIARSV_1514</name>
</gene>
<sequence length="174" mass="20202">MKWCVLFLLNLILFCSLACKKNITNTLNLPDFSKIKDKEIIVSKLILLGKYEDLRIQTETLKDSNYLNQFGLKENSIYADDLSNVKNIKEQLALNDLFDIEKSYPLKDTTPTATYAFCEVYSPVVQKAALRFSSQGKLILWFNGEKIFDKVNNHYLQKDQNIISVNLKKEKIFF</sequence>
<keyword evidence="1" id="KW-0732">Signal</keyword>
<feature type="chain" id="PRO_5004472643" evidence="1">
    <location>
        <begin position="21"/>
        <end position="174"/>
    </location>
</feature>
<reference evidence="2 3" key="1">
    <citation type="journal article" date="2013" name="Genome Announc.">
        <title>Draft Genome Sequence of Arcticibacter svalbardensis Strain MN12-7T, a Member of the Family Sphingobacteriaceae Isolated from an Arctic Soil Sample.</title>
        <authorList>
            <person name="Shivaji S."/>
            <person name="Ara S."/>
            <person name="Prasad S."/>
            <person name="Manasa B.P."/>
            <person name="Begum Z."/>
            <person name="Singh A."/>
            <person name="Kumar Pinnaka A."/>
        </authorList>
    </citation>
    <scope>NUCLEOTIDE SEQUENCE [LARGE SCALE GENOMIC DNA]</scope>
    <source>
        <strain evidence="2 3">MN12-7</strain>
    </source>
</reference>
<comment type="caution">
    <text evidence="2">The sequence shown here is derived from an EMBL/GenBank/DDBJ whole genome shotgun (WGS) entry which is preliminary data.</text>
</comment>
<name>R9H282_9SPHI</name>
<evidence type="ECO:0000313" key="2">
    <source>
        <dbReference type="EMBL" id="EOR95319.1"/>
    </source>
</evidence>
<protein>
    <submittedName>
        <fullName evidence="2">Uncharacterized protein</fullName>
    </submittedName>
</protein>
<dbReference type="EMBL" id="AQPN01000057">
    <property type="protein sequence ID" value="EOR95319.1"/>
    <property type="molecule type" value="Genomic_DNA"/>
</dbReference>
<dbReference type="Proteomes" id="UP000014174">
    <property type="component" value="Unassembled WGS sequence"/>
</dbReference>
<dbReference type="OrthoDB" id="9813880at2"/>
<feature type="signal peptide" evidence="1">
    <location>
        <begin position="1"/>
        <end position="20"/>
    </location>
</feature>
<dbReference type="STRING" id="1150600.ADIARSV_1514"/>
<evidence type="ECO:0000256" key="1">
    <source>
        <dbReference type="SAM" id="SignalP"/>
    </source>
</evidence>
<dbReference type="RefSeq" id="WP_016194750.1">
    <property type="nucleotide sequence ID" value="NZ_AQPN01000057.1"/>
</dbReference>
<keyword evidence="3" id="KW-1185">Reference proteome</keyword>
<evidence type="ECO:0000313" key="3">
    <source>
        <dbReference type="Proteomes" id="UP000014174"/>
    </source>
</evidence>
<organism evidence="2 3">
    <name type="scientific">Arcticibacter svalbardensis MN12-7</name>
    <dbReference type="NCBI Taxonomy" id="1150600"/>
    <lineage>
        <taxon>Bacteria</taxon>
        <taxon>Pseudomonadati</taxon>
        <taxon>Bacteroidota</taxon>
        <taxon>Sphingobacteriia</taxon>
        <taxon>Sphingobacteriales</taxon>
        <taxon>Sphingobacteriaceae</taxon>
        <taxon>Arcticibacter</taxon>
    </lineage>
</organism>
<dbReference type="AlphaFoldDB" id="R9H282"/>
<accession>R9H282</accession>